<evidence type="ECO:0000313" key="2">
    <source>
        <dbReference type="Proteomes" id="UP000265798"/>
    </source>
</evidence>
<dbReference type="EMBL" id="QHCT01000001">
    <property type="protein sequence ID" value="RHX92023.1"/>
    <property type="molecule type" value="Genomic_DNA"/>
</dbReference>
<evidence type="ECO:0000313" key="1">
    <source>
        <dbReference type="EMBL" id="RHX92023.1"/>
    </source>
</evidence>
<protein>
    <submittedName>
        <fullName evidence="1">Uncharacterized protein</fullName>
    </submittedName>
</protein>
<name>A0A396ZCL5_9LEPT</name>
<accession>A0A396ZCL5</accession>
<organism evidence="1 2">
    <name type="scientific">Leptospira stimsonii</name>
    <dbReference type="NCBI Taxonomy" id="2202203"/>
    <lineage>
        <taxon>Bacteria</taxon>
        <taxon>Pseudomonadati</taxon>
        <taxon>Spirochaetota</taxon>
        <taxon>Spirochaetia</taxon>
        <taxon>Leptospirales</taxon>
        <taxon>Leptospiraceae</taxon>
        <taxon>Leptospira</taxon>
    </lineage>
</organism>
<dbReference type="Proteomes" id="UP000265798">
    <property type="component" value="Unassembled WGS sequence"/>
</dbReference>
<comment type="caution">
    <text evidence="1">The sequence shown here is derived from an EMBL/GenBank/DDBJ whole genome shotgun (WGS) entry which is preliminary data.</text>
</comment>
<dbReference type="NCBIfam" id="NF047691">
    <property type="entry name" value="LIC13344_fam"/>
    <property type="match status" value="1"/>
</dbReference>
<gene>
    <name evidence="1" type="ORF">DLM75_01995</name>
</gene>
<sequence>MTEIETICIDRKEKFSKDNLDPIVLTDIEDKMVGQIAEYVKNQFPTFDWRWDDHTEMADKAVTSLFLVKNDIVHICKKEPIKIREFISILEYIIEEEYGE</sequence>
<dbReference type="AlphaFoldDB" id="A0A396ZCL5"/>
<proteinExistence type="predicted"/>
<reference evidence="2" key="1">
    <citation type="submission" date="2018-05" db="EMBL/GenBank/DDBJ databases">
        <title>Leptospira yasudae sp. nov. and Leptospira stimsonii sp. nov., two pathogenic species of the genus Leptospira isolated from environmental sources.</title>
        <authorList>
            <person name="Casanovas-Massana A."/>
            <person name="Hamond C."/>
            <person name="Santos L.A."/>
            <person name="Hacker K.P."/>
            <person name="Balassiano I."/>
            <person name="Medeiros M.A."/>
            <person name="Reis M.G."/>
            <person name="Ko A.I."/>
            <person name="Wunder E.A."/>
        </authorList>
    </citation>
    <scope>NUCLEOTIDE SEQUENCE [LARGE SCALE GENOMIC DNA]</scope>
    <source>
        <strain evidence="2">Yale</strain>
    </source>
</reference>
<dbReference type="OrthoDB" id="335464at2"/>
<dbReference type="RefSeq" id="WP_118966873.1">
    <property type="nucleotide sequence ID" value="NZ_QHCT01000001.1"/>
</dbReference>